<gene>
    <name evidence="1" type="ORF">NZD89_21255</name>
</gene>
<organism evidence="1 2">
    <name type="scientific">Alicyclobacillus fastidiosus</name>
    <dbReference type="NCBI Taxonomy" id="392011"/>
    <lineage>
        <taxon>Bacteria</taxon>
        <taxon>Bacillati</taxon>
        <taxon>Bacillota</taxon>
        <taxon>Bacilli</taxon>
        <taxon>Bacillales</taxon>
        <taxon>Alicyclobacillaceae</taxon>
        <taxon>Alicyclobacillus</taxon>
    </lineage>
</organism>
<dbReference type="EMBL" id="CP104067">
    <property type="protein sequence ID" value="WAH40799.1"/>
    <property type="molecule type" value="Genomic_DNA"/>
</dbReference>
<dbReference type="Proteomes" id="UP001164761">
    <property type="component" value="Chromosome"/>
</dbReference>
<accession>A0ABY6ZF75</accession>
<dbReference type="RefSeq" id="WP_268004695.1">
    <property type="nucleotide sequence ID" value="NZ_BSUT01000001.1"/>
</dbReference>
<proteinExistence type="predicted"/>
<reference evidence="1" key="1">
    <citation type="submission" date="2022-08" db="EMBL/GenBank/DDBJ databases">
        <title>Alicyclobacillus fastidiosus DSM 17978, complete genome.</title>
        <authorList>
            <person name="Wang Q."/>
            <person name="Cai R."/>
            <person name="Wang Z."/>
        </authorList>
    </citation>
    <scope>NUCLEOTIDE SEQUENCE</scope>
    <source>
        <strain evidence="1">DSM 17978</strain>
    </source>
</reference>
<evidence type="ECO:0000313" key="2">
    <source>
        <dbReference type="Proteomes" id="UP001164761"/>
    </source>
</evidence>
<evidence type="ECO:0000313" key="1">
    <source>
        <dbReference type="EMBL" id="WAH40799.1"/>
    </source>
</evidence>
<keyword evidence="2" id="KW-1185">Reference proteome</keyword>
<protein>
    <submittedName>
        <fullName evidence="1">Uncharacterized protein</fullName>
    </submittedName>
</protein>
<name>A0ABY6ZF75_9BACL</name>
<sequence length="60" mass="6390">MDWYGAWAIRSSILRSLTAAAIRLAASKQQTDRPPLAEGDGLSVCDISRLSEDGQASPDA</sequence>